<evidence type="ECO:0000313" key="3">
    <source>
        <dbReference type="EMBL" id="MDJ1130273.1"/>
    </source>
</evidence>
<protein>
    <submittedName>
        <fullName evidence="3">DUF6198 family protein</fullName>
    </submittedName>
</protein>
<dbReference type="RefSeq" id="WP_283722808.1">
    <property type="nucleotide sequence ID" value="NZ_JASJEX010000005.1"/>
</dbReference>
<dbReference type="Proteomes" id="UP001431693">
    <property type="component" value="Unassembled WGS sequence"/>
</dbReference>
<feature type="transmembrane region" description="Helical" evidence="1">
    <location>
        <begin position="84"/>
        <end position="102"/>
    </location>
</feature>
<comment type="caution">
    <text evidence="3">The sequence shown here is derived from an EMBL/GenBank/DDBJ whole genome shotgun (WGS) entry which is preliminary data.</text>
</comment>
<keyword evidence="1" id="KW-0812">Transmembrane</keyword>
<feature type="transmembrane region" description="Helical" evidence="1">
    <location>
        <begin position="158"/>
        <end position="179"/>
    </location>
</feature>
<organism evidence="3 4">
    <name type="scientific">Kribbibacterium absianum</name>
    <dbReference type="NCBI Taxonomy" id="3044210"/>
    <lineage>
        <taxon>Bacteria</taxon>
        <taxon>Bacillati</taxon>
        <taxon>Actinomycetota</taxon>
        <taxon>Coriobacteriia</taxon>
        <taxon>Coriobacteriales</taxon>
        <taxon>Kribbibacteriaceae</taxon>
        <taxon>Kribbibacterium</taxon>
    </lineage>
</organism>
<evidence type="ECO:0000256" key="1">
    <source>
        <dbReference type="SAM" id="Phobius"/>
    </source>
</evidence>
<feature type="transmembrane region" description="Helical" evidence="1">
    <location>
        <begin position="108"/>
        <end position="125"/>
    </location>
</feature>
<keyword evidence="1" id="KW-0472">Membrane</keyword>
<gene>
    <name evidence="3" type="ORF">QJ043_09315</name>
</gene>
<dbReference type="PANTHER" id="PTHR40078:SF1">
    <property type="entry name" value="INTEGRAL MEMBRANE PROTEIN"/>
    <property type="match status" value="1"/>
</dbReference>
<keyword evidence="4" id="KW-1185">Reference proteome</keyword>
<reference evidence="3" key="1">
    <citation type="submission" date="2023-05" db="EMBL/GenBank/DDBJ databases">
        <title>[olsenella] sp. nov., isolated from a pig farm feces dump.</title>
        <authorList>
            <person name="Chang Y.-H."/>
        </authorList>
    </citation>
    <scope>NUCLEOTIDE SEQUENCE</scope>
    <source>
        <strain evidence="3">YH-ols2217</strain>
    </source>
</reference>
<dbReference type="InterPro" id="IPR038750">
    <property type="entry name" value="YczE/YyaS-like"/>
</dbReference>
<keyword evidence="2" id="KW-0732">Signal</keyword>
<feature type="transmembrane region" description="Helical" evidence="1">
    <location>
        <begin position="36"/>
        <end position="63"/>
    </location>
</feature>
<proteinExistence type="predicted"/>
<name>A0ABT6ZP28_9ACTN</name>
<dbReference type="PANTHER" id="PTHR40078">
    <property type="entry name" value="INTEGRAL MEMBRANE PROTEIN-RELATED"/>
    <property type="match status" value="1"/>
</dbReference>
<dbReference type="EMBL" id="JASJEX010000005">
    <property type="protein sequence ID" value="MDJ1130273.1"/>
    <property type="molecule type" value="Genomic_DNA"/>
</dbReference>
<keyword evidence="1" id="KW-1133">Transmembrane helix</keyword>
<accession>A0ABT6ZP28</accession>
<dbReference type="Pfam" id="PF19700">
    <property type="entry name" value="DUF6198"/>
    <property type="match status" value="1"/>
</dbReference>
<evidence type="ECO:0000256" key="2">
    <source>
        <dbReference type="SAM" id="SignalP"/>
    </source>
</evidence>
<feature type="signal peptide" evidence="2">
    <location>
        <begin position="1"/>
        <end position="23"/>
    </location>
</feature>
<evidence type="ECO:0000313" key="4">
    <source>
        <dbReference type="Proteomes" id="UP001431693"/>
    </source>
</evidence>
<sequence>MRICVTLLGTFVMALGIALAKHAAVGTTPISCLPAVLYNFFAGLGLPVTLGLFTFLMNTGFLVGEMVLLRGAFPKAQLLQLPQVVLFSMAVDFWMGLVVPALPMTAPVHHYALLVASMLVIALGIQLQLMGDTIVTPPEGFIGIVARRTGREYGDVKVAFDVGFLVSAAALSLALMGGLADVREGTIVAAAGVGVAIKGWDRALRPLARRLPQGPTPLPPLP</sequence>
<feature type="chain" id="PRO_5047531551" evidence="2">
    <location>
        <begin position="24"/>
        <end position="222"/>
    </location>
</feature>